<dbReference type="Pfam" id="PF10768">
    <property type="entry name" value="FliX"/>
    <property type="match status" value="1"/>
</dbReference>
<keyword evidence="3" id="KW-1185">Reference proteome</keyword>
<name>A0A512E153_9PROT</name>
<dbReference type="Proteomes" id="UP000321523">
    <property type="component" value="Unassembled WGS sequence"/>
</dbReference>
<evidence type="ECO:0000313" key="2">
    <source>
        <dbReference type="EMBL" id="GEO42457.1"/>
    </source>
</evidence>
<dbReference type="RefSeq" id="WP_044437567.1">
    <property type="nucleotide sequence ID" value="NZ_BJYZ01000042.1"/>
</dbReference>
<accession>A0A512E153</accession>
<sequence>MKVEGPGSLNKGGAAKRAGRSNGSLAGAFARALHGSDEAVAAGVNGAQSAGAVNPLLNLQEVEDSTSGPSKAKARAEDLLDRLDEIRHALLAGGLPESRLNALSQVVQSRREEVDDPRLVEILDEIDLRAQVELAKLSPRG</sequence>
<dbReference type="OrthoDB" id="8005693at2"/>
<gene>
    <name evidence="2" type="ORF">SAE02_66050</name>
</gene>
<reference evidence="2 3" key="1">
    <citation type="submission" date="2019-07" db="EMBL/GenBank/DDBJ databases">
        <title>Whole genome shotgun sequence of Skermanella aerolata NBRC 106429.</title>
        <authorList>
            <person name="Hosoyama A."/>
            <person name="Uohara A."/>
            <person name="Ohji S."/>
            <person name="Ichikawa N."/>
        </authorList>
    </citation>
    <scope>NUCLEOTIDE SEQUENCE [LARGE SCALE GENOMIC DNA]</scope>
    <source>
        <strain evidence="2 3">NBRC 106429</strain>
    </source>
</reference>
<dbReference type="NCBIfam" id="NF009426">
    <property type="entry name" value="PRK12787.1-2"/>
    <property type="match status" value="1"/>
</dbReference>
<dbReference type="AlphaFoldDB" id="A0A512E153"/>
<protein>
    <recommendedName>
        <fullName evidence="4">Flagellar assembly protein FliX</fullName>
    </recommendedName>
</protein>
<organism evidence="2 3">
    <name type="scientific">Skermanella aerolata</name>
    <dbReference type="NCBI Taxonomy" id="393310"/>
    <lineage>
        <taxon>Bacteria</taxon>
        <taxon>Pseudomonadati</taxon>
        <taxon>Pseudomonadota</taxon>
        <taxon>Alphaproteobacteria</taxon>
        <taxon>Rhodospirillales</taxon>
        <taxon>Azospirillaceae</taxon>
        <taxon>Skermanella</taxon>
    </lineage>
</organism>
<dbReference type="GO" id="GO:0044781">
    <property type="term" value="P:bacterial-type flagellum organization"/>
    <property type="evidence" value="ECO:0007669"/>
    <property type="project" value="InterPro"/>
</dbReference>
<feature type="region of interest" description="Disordered" evidence="1">
    <location>
        <begin position="1"/>
        <end position="21"/>
    </location>
</feature>
<dbReference type="EMBL" id="BJYZ01000042">
    <property type="protein sequence ID" value="GEO42457.1"/>
    <property type="molecule type" value="Genomic_DNA"/>
</dbReference>
<evidence type="ECO:0000313" key="3">
    <source>
        <dbReference type="Proteomes" id="UP000321523"/>
    </source>
</evidence>
<comment type="caution">
    <text evidence="2">The sequence shown here is derived from an EMBL/GenBank/DDBJ whole genome shotgun (WGS) entry which is preliminary data.</text>
</comment>
<evidence type="ECO:0000256" key="1">
    <source>
        <dbReference type="SAM" id="MobiDB-lite"/>
    </source>
</evidence>
<proteinExistence type="predicted"/>
<evidence type="ECO:0008006" key="4">
    <source>
        <dbReference type="Google" id="ProtNLM"/>
    </source>
</evidence>
<dbReference type="InterPro" id="IPR019704">
    <property type="entry name" value="Flagellar_assmbl_FliX_class2"/>
</dbReference>